<dbReference type="PIRSF" id="PIRSF006162">
    <property type="entry name" value="PgpA"/>
    <property type="match status" value="1"/>
</dbReference>
<proteinExistence type="predicted"/>
<dbReference type="OrthoDB" id="9804091at2"/>
<name>A0A410JV73_9BACT</name>
<feature type="transmembrane region" description="Helical" evidence="1">
    <location>
        <begin position="46"/>
        <end position="63"/>
    </location>
</feature>
<evidence type="ECO:0000256" key="1">
    <source>
        <dbReference type="SAM" id="Phobius"/>
    </source>
</evidence>
<feature type="transmembrane region" description="Helical" evidence="1">
    <location>
        <begin position="125"/>
        <end position="152"/>
    </location>
</feature>
<feature type="transmembrane region" description="Helical" evidence="1">
    <location>
        <begin position="20"/>
        <end position="39"/>
    </location>
</feature>
<accession>A0A410JV73</accession>
<evidence type="ECO:0000313" key="3">
    <source>
        <dbReference type="EMBL" id="QAR31955.1"/>
    </source>
</evidence>
<dbReference type="InterPro" id="IPR026037">
    <property type="entry name" value="PgpA"/>
</dbReference>
<keyword evidence="1" id="KW-0812">Transmembrane</keyword>
<dbReference type="GO" id="GO:0006629">
    <property type="term" value="P:lipid metabolic process"/>
    <property type="evidence" value="ECO:0007669"/>
    <property type="project" value="InterPro"/>
</dbReference>
<dbReference type="PANTHER" id="PTHR36305:SF1">
    <property type="entry name" value="PHOSPHATIDYLGLYCEROPHOSPHATASE A"/>
    <property type="match status" value="1"/>
</dbReference>
<keyword evidence="4" id="KW-1185">Reference proteome</keyword>
<dbReference type="InterPro" id="IPR036681">
    <property type="entry name" value="PgpA-like_sf"/>
</dbReference>
<keyword evidence="1" id="KW-1133">Transmembrane helix</keyword>
<dbReference type="EMBL" id="CP035108">
    <property type="protein sequence ID" value="QAR31955.1"/>
    <property type="molecule type" value="Genomic_DNA"/>
</dbReference>
<organism evidence="3 4">
    <name type="scientific">Geovibrio thiophilus</name>
    <dbReference type="NCBI Taxonomy" id="139438"/>
    <lineage>
        <taxon>Bacteria</taxon>
        <taxon>Pseudomonadati</taxon>
        <taxon>Deferribacterota</taxon>
        <taxon>Deferribacteres</taxon>
        <taxon>Deferribacterales</taxon>
        <taxon>Geovibrionaceae</taxon>
        <taxon>Geovibrio</taxon>
    </lineage>
</organism>
<dbReference type="CDD" id="cd06971">
    <property type="entry name" value="PgpA"/>
    <property type="match status" value="1"/>
</dbReference>
<dbReference type="InterPro" id="IPR007686">
    <property type="entry name" value="YutG/PgpA"/>
</dbReference>
<sequence length="153" mass="16830">MIHNILYFIATGFYSGRSPYAPGTAGTLAGVGLVILTGWFSLFYQIMLFILLFAAGVLAAEYHERTTGEKDAPEVVIDEIAAYYFLMLFFQNSALNLFWAFVLFRIFDIVKPHPIGKLEEIGGGIAVMLDDIGAAVYSLGALLVLKGLLWIVL</sequence>
<protein>
    <submittedName>
        <fullName evidence="3">Phosphatidylglycerophosphatase A</fullName>
    </submittedName>
</protein>
<reference evidence="3 4" key="1">
    <citation type="submission" date="2019-01" db="EMBL/GenBank/DDBJ databases">
        <title>Geovibrio thiophilus DSM 11263, complete genome.</title>
        <authorList>
            <person name="Spring S."/>
            <person name="Bunk B."/>
            <person name="Sproer C."/>
        </authorList>
    </citation>
    <scope>NUCLEOTIDE SEQUENCE [LARGE SCALE GENOMIC DNA]</scope>
    <source>
        <strain evidence="3 4">DSM 11263</strain>
    </source>
</reference>
<dbReference type="RefSeq" id="WP_128465242.1">
    <property type="nucleotide sequence ID" value="NZ_CP035108.1"/>
</dbReference>
<dbReference type="AlphaFoldDB" id="A0A410JV73"/>
<evidence type="ECO:0000259" key="2">
    <source>
        <dbReference type="Pfam" id="PF04608"/>
    </source>
</evidence>
<dbReference type="Pfam" id="PF04608">
    <property type="entry name" value="PgpA"/>
    <property type="match status" value="1"/>
</dbReference>
<dbReference type="Proteomes" id="UP000287502">
    <property type="component" value="Chromosome"/>
</dbReference>
<gene>
    <name evidence="3" type="ORF">EP073_00620</name>
</gene>
<dbReference type="PANTHER" id="PTHR36305">
    <property type="entry name" value="PHOSPHATIDYLGLYCEROPHOSPHATASE A"/>
    <property type="match status" value="1"/>
</dbReference>
<feature type="domain" description="YutG/PgpA" evidence="2">
    <location>
        <begin position="8"/>
        <end position="145"/>
    </location>
</feature>
<keyword evidence="1" id="KW-0472">Membrane</keyword>
<dbReference type="SUPFAM" id="SSF101307">
    <property type="entry name" value="YutG-like"/>
    <property type="match status" value="1"/>
</dbReference>
<dbReference type="KEGG" id="gtl:EP073_00620"/>
<evidence type="ECO:0000313" key="4">
    <source>
        <dbReference type="Proteomes" id="UP000287502"/>
    </source>
</evidence>
<feature type="transmembrane region" description="Helical" evidence="1">
    <location>
        <begin position="83"/>
        <end position="104"/>
    </location>
</feature>
<dbReference type="GO" id="GO:0008962">
    <property type="term" value="F:phosphatidylglycerophosphatase activity"/>
    <property type="evidence" value="ECO:0007669"/>
    <property type="project" value="InterPro"/>
</dbReference>